<dbReference type="GO" id="GO:0050660">
    <property type="term" value="F:flavin adenine dinucleotide binding"/>
    <property type="evidence" value="ECO:0007669"/>
    <property type="project" value="InterPro"/>
</dbReference>
<dbReference type="Pfam" id="PF05199">
    <property type="entry name" value="GMC_oxred_C"/>
    <property type="match status" value="1"/>
</dbReference>
<evidence type="ECO:0000256" key="5">
    <source>
        <dbReference type="PIRSR" id="PIRSR000137-2"/>
    </source>
</evidence>
<comment type="similarity">
    <text evidence="2 6">Belongs to the GMC oxidoreductase family.</text>
</comment>
<proteinExistence type="inferred from homology"/>
<accession>A0A9J7ELM3</accession>
<dbReference type="PROSITE" id="PS00624">
    <property type="entry name" value="GMC_OXRED_2"/>
    <property type="match status" value="1"/>
</dbReference>
<evidence type="ECO:0000259" key="8">
    <source>
        <dbReference type="PROSITE" id="PS00624"/>
    </source>
</evidence>
<keyword evidence="3 6" id="KW-0285">Flavoprotein</keyword>
<feature type="domain" description="Glucose-methanol-choline oxidoreductase N-terminal" evidence="8">
    <location>
        <begin position="299"/>
        <end position="313"/>
    </location>
</feature>
<reference evidence="10 11" key="1">
    <citation type="submission" date="2025-04" db="UniProtKB">
        <authorList>
            <consortium name="RefSeq"/>
        </authorList>
    </citation>
    <scope>IDENTIFICATION</scope>
    <source>
        <strain evidence="10 11">Ishihara</strain>
        <tissue evidence="10 11">Whole body</tissue>
    </source>
</reference>
<dbReference type="Pfam" id="PF00732">
    <property type="entry name" value="GMC_oxred_N"/>
    <property type="match status" value="1"/>
</dbReference>
<comment type="cofactor">
    <cofactor evidence="1 5">
        <name>FAD</name>
        <dbReference type="ChEBI" id="CHEBI:57692"/>
    </cofactor>
</comment>
<sequence>MLSASTQISRVRQLQQAFSVLALLNINSNIYPEDATVSSGDMFDYVVVGGGTAGLVVTTRLVEANYSVLVIEAGDIPGVESLNPGLVQYIKNSRIDWNYTSELNCRTDSCLKADGGSFYGRGIGGTGILNYMIYGRGNERDYHNFSEATGDPSWEYKNMLKYFKKSEKLKNKEILNSRFGQFHGTKGEIGITQEDRPFIDKYLKGFEEAGEKVVIDNVGPGKGLGYSRCLYTIFNGKRNDAGSEYLNSIKDNPKLYVTRNSLATKIIFDKDRNAIGVEFVKHEKRITVRAKREILVTAGPVKSPQLLMLSGIGPKEELQRMKINVLSNLPVGKSLQCVVGAFIDFKTNIKANPPPFDPSRLPAPIILGYSAVNKSSEFPDYETQNFIIDDPAYFLTLCSFTLKLKNCICDRLLESSNNTQMMVSILLNINSKSRGSVSLRSTDPNDEPIIEYGFYDNEDDLNEMITNLQHYTKIENTPYFQDLGLEFMEPTPDCRKHEFGSRKYWRCYALCMIALTGRTASTCAMGSVVDTNLRVYGVNKLRVIGSTVMPNTLGGSIFAPEVALAEKAAEMIVNDRICT</sequence>
<dbReference type="PIRSF" id="PIRSF000137">
    <property type="entry name" value="Alcohol_oxidase"/>
    <property type="match status" value="1"/>
</dbReference>
<dbReference type="RefSeq" id="XP_022830931.1">
    <property type="nucleotide sequence ID" value="XM_022975163.1"/>
</dbReference>
<evidence type="ECO:0000256" key="6">
    <source>
        <dbReference type="RuleBase" id="RU003968"/>
    </source>
</evidence>
<dbReference type="GO" id="GO:0016614">
    <property type="term" value="F:oxidoreductase activity, acting on CH-OH group of donors"/>
    <property type="evidence" value="ECO:0007669"/>
    <property type="project" value="InterPro"/>
</dbReference>
<keyword evidence="9" id="KW-1185">Reference proteome</keyword>
<protein>
    <submittedName>
        <fullName evidence="10 11">Glucose dehydrogenase [FAD, quinone]-like</fullName>
    </submittedName>
</protein>
<evidence type="ECO:0000259" key="7">
    <source>
        <dbReference type="PROSITE" id="PS00623"/>
    </source>
</evidence>
<dbReference type="InterPro" id="IPR036188">
    <property type="entry name" value="FAD/NAD-bd_sf"/>
</dbReference>
<dbReference type="PANTHER" id="PTHR11552:SF147">
    <property type="entry name" value="CHOLINE DEHYDROGENASE, MITOCHONDRIAL"/>
    <property type="match status" value="1"/>
</dbReference>
<dbReference type="RefSeq" id="XP_022830932.1">
    <property type="nucleotide sequence ID" value="XM_022975164.1"/>
</dbReference>
<dbReference type="GeneID" id="111359575"/>
<evidence type="ECO:0000313" key="10">
    <source>
        <dbReference type="RefSeq" id="XP_022830931.1"/>
    </source>
</evidence>
<dbReference type="OrthoDB" id="269227at2759"/>
<dbReference type="KEGG" id="sliu:111359575"/>
<dbReference type="Gene3D" id="3.30.560.10">
    <property type="entry name" value="Glucose Oxidase, domain 3"/>
    <property type="match status" value="1"/>
</dbReference>
<dbReference type="SUPFAM" id="SSF51905">
    <property type="entry name" value="FAD/NAD(P)-binding domain"/>
    <property type="match status" value="1"/>
</dbReference>
<evidence type="ECO:0000313" key="9">
    <source>
        <dbReference type="Proteomes" id="UP000301870"/>
    </source>
</evidence>
<feature type="domain" description="Glucose-methanol-choline oxidoreductase N-terminal" evidence="7">
    <location>
        <begin position="120"/>
        <end position="143"/>
    </location>
</feature>
<evidence type="ECO:0000256" key="4">
    <source>
        <dbReference type="ARBA" id="ARBA00022827"/>
    </source>
</evidence>
<dbReference type="PANTHER" id="PTHR11552">
    <property type="entry name" value="GLUCOSE-METHANOL-CHOLINE GMC OXIDOREDUCTASE"/>
    <property type="match status" value="1"/>
</dbReference>
<gene>
    <name evidence="10 11" type="primary">LOC111359575</name>
</gene>
<evidence type="ECO:0000313" key="11">
    <source>
        <dbReference type="RefSeq" id="XP_022830932.1"/>
    </source>
</evidence>
<feature type="binding site" evidence="5">
    <location>
        <position position="126"/>
    </location>
    <ligand>
        <name>FAD</name>
        <dbReference type="ChEBI" id="CHEBI:57692"/>
    </ligand>
</feature>
<dbReference type="InterPro" id="IPR012132">
    <property type="entry name" value="GMC_OxRdtase"/>
</dbReference>
<organism evidence="9 10">
    <name type="scientific">Spodoptera litura</name>
    <name type="common">Asian cotton leafworm</name>
    <dbReference type="NCBI Taxonomy" id="69820"/>
    <lineage>
        <taxon>Eukaryota</taxon>
        <taxon>Metazoa</taxon>
        <taxon>Ecdysozoa</taxon>
        <taxon>Arthropoda</taxon>
        <taxon>Hexapoda</taxon>
        <taxon>Insecta</taxon>
        <taxon>Pterygota</taxon>
        <taxon>Neoptera</taxon>
        <taxon>Endopterygota</taxon>
        <taxon>Lepidoptera</taxon>
        <taxon>Glossata</taxon>
        <taxon>Ditrysia</taxon>
        <taxon>Noctuoidea</taxon>
        <taxon>Noctuidae</taxon>
        <taxon>Amphipyrinae</taxon>
        <taxon>Spodoptera</taxon>
    </lineage>
</organism>
<dbReference type="AlphaFoldDB" id="A0A9J7ELM3"/>
<dbReference type="InterPro" id="IPR000172">
    <property type="entry name" value="GMC_OxRdtase_N"/>
</dbReference>
<dbReference type="SUPFAM" id="SSF54373">
    <property type="entry name" value="FAD-linked reductases, C-terminal domain"/>
    <property type="match status" value="1"/>
</dbReference>
<dbReference type="PROSITE" id="PS00623">
    <property type="entry name" value="GMC_OXRED_1"/>
    <property type="match status" value="1"/>
</dbReference>
<dbReference type="Proteomes" id="UP000301870">
    <property type="component" value="Chromosome 29"/>
</dbReference>
<dbReference type="InterPro" id="IPR007867">
    <property type="entry name" value="GMC_OxRtase_C"/>
</dbReference>
<keyword evidence="4 5" id="KW-0274">FAD</keyword>
<evidence type="ECO:0000256" key="3">
    <source>
        <dbReference type="ARBA" id="ARBA00022630"/>
    </source>
</evidence>
<evidence type="ECO:0000256" key="1">
    <source>
        <dbReference type="ARBA" id="ARBA00001974"/>
    </source>
</evidence>
<name>A0A9J7ELM3_SPOLT</name>
<evidence type="ECO:0000256" key="2">
    <source>
        <dbReference type="ARBA" id="ARBA00010790"/>
    </source>
</evidence>
<dbReference type="Gene3D" id="3.50.50.60">
    <property type="entry name" value="FAD/NAD(P)-binding domain"/>
    <property type="match status" value="1"/>
</dbReference>